<dbReference type="EMBL" id="JATM01000001">
    <property type="protein sequence ID" value="OOL19531.1"/>
    <property type="molecule type" value="Genomic_DNA"/>
</dbReference>
<dbReference type="OrthoDB" id="9801785at2"/>
<dbReference type="PANTHER" id="PTHR48079:SF6">
    <property type="entry name" value="NAD(P)-BINDING DOMAIN-CONTAINING PROTEIN-RELATED"/>
    <property type="match status" value="1"/>
</dbReference>
<reference evidence="2 3" key="1">
    <citation type="journal article" date="2016" name="PLoS ONE">
        <title>Whole-Genome Sequence Analysis of Bombella intestini LMG 28161T, a Novel Acetic Acid Bacterium Isolated from the Crop of a Red-Tailed Bumble Bee, Bombus lapidarius.</title>
        <authorList>
            <person name="Li L."/>
            <person name="Illeghems K."/>
            <person name="Van Kerrebroeck S."/>
            <person name="Borremans W."/>
            <person name="Cleenwerck I."/>
            <person name="Smagghe G."/>
            <person name="De Vuyst L."/>
            <person name="Vandamme P."/>
        </authorList>
    </citation>
    <scope>NUCLEOTIDE SEQUENCE [LARGE SCALE GENOMIC DNA]</scope>
    <source>
        <strain evidence="2 3">R-52487</strain>
    </source>
</reference>
<keyword evidence="3" id="KW-1185">Reference proteome</keyword>
<dbReference type="InterPro" id="IPR036291">
    <property type="entry name" value="NAD(P)-bd_dom_sf"/>
</dbReference>
<dbReference type="InterPro" id="IPR001509">
    <property type="entry name" value="Epimerase_deHydtase"/>
</dbReference>
<dbReference type="RefSeq" id="WP_077395342.1">
    <property type="nucleotide sequence ID" value="NZ_JATM01000001.1"/>
</dbReference>
<dbReference type="InterPro" id="IPR017829">
    <property type="entry name" value="Hopanoid-assoc_sugar_epimerase"/>
</dbReference>
<gene>
    <name evidence="2" type="ORF">AL01_00640</name>
</gene>
<dbReference type="Proteomes" id="UP000200980">
    <property type="component" value="Unassembled WGS sequence"/>
</dbReference>
<dbReference type="CDD" id="cd05228">
    <property type="entry name" value="AR_FR_like_1_SDR_e"/>
    <property type="match status" value="1"/>
</dbReference>
<dbReference type="InterPro" id="IPR057326">
    <property type="entry name" value="KR_dom"/>
</dbReference>
<evidence type="ECO:0000259" key="1">
    <source>
        <dbReference type="SMART" id="SM00822"/>
    </source>
</evidence>
<dbReference type="GO" id="GO:0005737">
    <property type="term" value="C:cytoplasm"/>
    <property type="evidence" value="ECO:0007669"/>
    <property type="project" value="TreeGrafter"/>
</dbReference>
<accession>A0A1S8GR69</accession>
<name>A0A1S8GR69_9PROT</name>
<dbReference type="STRING" id="1539051.AL01_00640"/>
<evidence type="ECO:0000313" key="2">
    <source>
        <dbReference type="EMBL" id="OOL19531.1"/>
    </source>
</evidence>
<dbReference type="GO" id="GO:0004029">
    <property type="term" value="F:aldehyde dehydrogenase (NAD+) activity"/>
    <property type="evidence" value="ECO:0007669"/>
    <property type="project" value="TreeGrafter"/>
</dbReference>
<sequence length="335" mass="36905">MSEDVTLVTGATGFVGSAVARTLLERGHRLRLLVRQTSDRRNVADLPVEFVVGDLADPQSMAKALEGVTYLFHVAADYRLWVPDPEVMMRANVEGTRNLMLAAMKAGVKRIVYCSSVAALATAHDGIPATESSPVTEAQIVGAYKRSKYRAEQEVLRLVREEGLPAVIVNPSTPVGPRDIKPTPTGQMILDCATGRMPAYVETGLNIVHVDDVAEGHVLAFERGTIGEKYILGGENLMLGDLFRMVAELAHRRPPRIQLKQSWLYPVAYISEMLAKAFGIQPRVTKEMLDMSKKLMFFSSAKAEQDLGYRPRAARQAVADSVAWFRQHGRGHFSS</sequence>
<feature type="domain" description="Ketoreductase" evidence="1">
    <location>
        <begin position="4"/>
        <end position="216"/>
    </location>
</feature>
<dbReference type="Pfam" id="PF01370">
    <property type="entry name" value="Epimerase"/>
    <property type="match status" value="1"/>
</dbReference>
<dbReference type="Gene3D" id="3.40.50.720">
    <property type="entry name" value="NAD(P)-binding Rossmann-like Domain"/>
    <property type="match status" value="1"/>
</dbReference>
<dbReference type="NCBIfam" id="TIGR03466">
    <property type="entry name" value="HpnA"/>
    <property type="match status" value="1"/>
</dbReference>
<protein>
    <submittedName>
        <fullName evidence="2">NAD-dependent dehydratase</fullName>
    </submittedName>
</protein>
<dbReference type="SUPFAM" id="SSF51735">
    <property type="entry name" value="NAD(P)-binding Rossmann-fold domains"/>
    <property type="match status" value="1"/>
</dbReference>
<dbReference type="AlphaFoldDB" id="A0A1S8GR69"/>
<comment type="caution">
    <text evidence="2">The sequence shown here is derived from an EMBL/GenBank/DDBJ whole genome shotgun (WGS) entry which is preliminary data.</text>
</comment>
<dbReference type="SMART" id="SM00822">
    <property type="entry name" value="PKS_KR"/>
    <property type="match status" value="1"/>
</dbReference>
<evidence type="ECO:0000313" key="3">
    <source>
        <dbReference type="Proteomes" id="UP000200980"/>
    </source>
</evidence>
<dbReference type="InterPro" id="IPR051783">
    <property type="entry name" value="NAD(P)-dependent_oxidoreduct"/>
</dbReference>
<organism evidence="2 3">
    <name type="scientific">Bombella intestini</name>
    <dbReference type="NCBI Taxonomy" id="1539051"/>
    <lineage>
        <taxon>Bacteria</taxon>
        <taxon>Pseudomonadati</taxon>
        <taxon>Pseudomonadota</taxon>
        <taxon>Alphaproteobacteria</taxon>
        <taxon>Acetobacterales</taxon>
        <taxon>Acetobacteraceae</taxon>
        <taxon>Bombella</taxon>
    </lineage>
</organism>
<dbReference type="PANTHER" id="PTHR48079">
    <property type="entry name" value="PROTEIN YEEZ"/>
    <property type="match status" value="1"/>
</dbReference>
<proteinExistence type="predicted"/>